<keyword evidence="2 10" id="KW-0436">Ligase</keyword>
<dbReference type="InterPro" id="IPR005482">
    <property type="entry name" value="Biotin_COase_C"/>
</dbReference>
<dbReference type="SUPFAM" id="SSF52440">
    <property type="entry name" value="PreATP-grasp domain"/>
    <property type="match status" value="1"/>
</dbReference>
<dbReference type="InterPro" id="IPR000089">
    <property type="entry name" value="Biotin_lipoyl"/>
</dbReference>
<evidence type="ECO:0000259" key="7">
    <source>
        <dbReference type="PROSITE" id="PS50968"/>
    </source>
</evidence>
<dbReference type="Proteomes" id="UP000525298">
    <property type="component" value="Unassembled WGS sequence"/>
</dbReference>
<evidence type="ECO:0000256" key="5">
    <source>
        <dbReference type="ARBA" id="ARBA00023267"/>
    </source>
</evidence>
<dbReference type="PROSITE" id="PS00867">
    <property type="entry name" value="CPSASE_2"/>
    <property type="match status" value="1"/>
</dbReference>
<reference evidence="10 11" key="1">
    <citation type="submission" date="2020-07" db="EMBL/GenBank/DDBJ databases">
        <title>Genomic Encyclopedia of Type Strains, Phase IV (KMG-IV): sequencing the most valuable type-strain genomes for metagenomic binning, comparative biology and taxonomic classification.</title>
        <authorList>
            <person name="Goeker M."/>
        </authorList>
    </citation>
    <scope>NUCLEOTIDE SEQUENCE [LARGE SCALE GENOMIC DNA]</scope>
    <source>
        <strain evidence="10 11">DSM 17721</strain>
    </source>
</reference>
<dbReference type="SUPFAM" id="SSF51230">
    <property type="entry name" value="Single hybrid motif"/>
    <property type="match status" value="1"/>
</dbReference>
<dbReference type="SUPFAM" id="SSF51246">
    <property type="entry name" value="Rudiment single hybrid motif"/>
    <property type="match status" value="1"/>
</dbReference>
<dbReference type="PROSITE" id="PS50975">
    <property type="entry name" value="ATP_GRASP"/>
    <property type="match status" value="1"/>
</dbReference>
<dbReference type="GO" id="GO:0005524">
    <property type="term" value="F:ATP binding"/>
    <property type="evidence" value="ECO:0007669"/>
    <property type="project" value="UniProtKB-UniRule"/>
</dbReference>
<evidence type="ECO:0000256" key="1">
    <source>
        <dbReference type="ARBA" id="ARBA00001953"/>
    </source>
</evidence>
<evidence type="ECO:0000256" key="2">
    <source>
        <dbReference type="ARBA" id="ARBA00022598"/>
    </source>
</evidence>
<dbReference type="FunFam" id="3.30.1490.20:FF:000003">
    <property type="entry name" value="acetyl-CoA carboxylase isoform X1"/>
    <property type="match status" value="1"/>
</dbReference>
<feature type="domain" description="Lipoyl-binding" evidence="7">
    <location>
        <begin position="585"/>
        <end position="666"/>
    </location>
</feature>
<evidence type="ECO:0000256" key="4">
    <source>
        <dbReference type="ARBA" id="ARBA00022840"/>
    </source>
</evidence>
<dbReference type="Pfam" id="PF02785">
    <property type="entry name" value="Biotin_carb_C"/>
    <property type="match status" value="1"/>
</dbReference>
<keyword evidence="4 6" id="KW-0067">ATP-binding</keyword>
<name>A0A7W0HJR6_9BACT</name>
<comment type="caution">
    <text evidence="10">The sequence shown here is derived from an EMBL/GenBank/DDBJ whole genome shotgun (WGS) entry which is preliminary data.</text>
</comment>
<gene>
    <name evidence="10" type="ORF">HNR65_000793</name>
</gene>
<keyword evidence="5" id="KW-0092">Biotin</keyword>
<dbReference type="Pfam" id="PF00364">
    <property type="entry name" value="Biotin_lipoyl"/>
    <property type="match status" value="1"/>
</dbReference>
<dbReference type="InterPro" id="IPR011764">
    <property type="entry name" value="Biotin_carboxylation_dom"/>
</dbReference>
<dbReference type="Gene3D" id="2.40.50.100">
    <property type="match status" value="1"/>
</dbReference>
<dbReference type="AlphaFoldDB" id="A0A7W0HJR6"/>
<dbReference type="PANTHER" id="PTHR18866">
    <property type="entry name" value="CARBOXYLASE:PYRUVATE/ACETYL-COA/PROPIONYL-COA CARBOXYLASE"/>
    <property type="match status" value="1"/>
</dbReference>
<dbReference type="PROSITE" id="PS50968">
    <property type="entry name" value="BIOTINYL_LIPOYL"/>
    <property type="match status" value="1"/>
</dbReference>
<dbReference type="Pfam" id="PF00289">
    <property type="entry name" value="Biotin_carb_N"/>
    <property type="match status" value="1"/>
</dbReference>
<sequence length="675" mass="72931">MIHKILIANRGEIAVRVIRTARNQGFPTVAVYSEADAVAMHVDAADEAVCIGGAPAAQSYLSIDNILNAAKKSQANAVHPGYGFLAENPAFVRACEAAGLVFIGPGTDAMELMGSKRLSKEAMVAAGVPCIAGYHGKDQTDEVLLAEAEKIGVPLMVKASAGGGGRGMRLVTNEKNLSESIQNARAEAKSTFGNDELILEKAIVEPRHIEIQVFADAHGNVIHLGERDCSVQRRHQKVVEEAPSPFVDADLREKMGQAAVNAARACKYLGAGTVEFMVDADKNFYFLEMNTRLQVEHPVTEMITGQDLVAWQIKVACGEKLPLSQDEISLLGHAIEVRLYAEDARRGFLPQTGPVLAWQVPQREGVRVDSGIEAGREVAAHYDPIVAKVIAWGENRDEARRRLALVLRDTVLLGFNNNKLFLERIVNHPVFAKGGATTAFIEKHFSDDISMGKNALSDQTLALAAMIFYQGRCPQTRDAGWHTPAPYRYNFVLNCDETDHFLSLVRKDARFEVSMAAKGPANAKNTENAEPGADRQVTLEWVRADDHSVIYIDGGVRRKAGYAFFANQLFVDAGSGHFVFEDKTLHTAKSAQDAAGGGDVISTMNGVIVEVRVSPGQRVEAGQALLVIESMKMQHQFAAAISGTVESVAAAPGDQVKPGQLLVTIAAEQEKGESS</sequence>
<dbReference type="PROSITE" id="PS50979">
    <property type="entry name" value="BC"/>
    <property type="match status" value="1"/>
</dbReference>
<dbReference type="SMART" id="SM00878">
    <property type="entry name" value="Biotin_carb_C"/>
    <property type="match status" value="1"/>
</dbReference>
<proteinExistence type="predicted"/>
<evidence type="ECO:0000313" key="11">
    <source>
        <dbReference type="Proteomes" id="UP000525298"/>
    </source>
</evidence>
<dbReference type="Pfam" id="PF02786">
    <property type="entry name" value="CPSase_L_D2"/>
    <property type="match status" value="1"/>
</dbReference>
<dbReference type="PROSITE" id="PS00866">
    <property type="entry name" value="CPSASE_1"/>
    <property type="match status" value="1"/>
</dbReference>
<dbReference type="InterPro" id="IPR011053">
    <property type="entry name" value="Single_hybrid_motif"/>
</dbReference>
<evidence type="ECO:0000256" key="6">
    <source>
        <dbReference type="PROSITE-ProRule" id="PRU00409"/>
    </source>
</evidence>
<feature type="domain" description="ATP-grasp" evidence="8">
    <location>
        <begin position="120"/>
        <end position="317"/>
    </location>
</feature>
<accession>A0A7W0HJR6</accession>
<dbReference type="PANTHER" id="PTHR18866:SF33">
    <property type="entry name" value="METHYLCROTONOYL-COA CARBOXYLASE SUBUNIT ALPHA, MITOCHONDRIAL-RELATED"/>
    <property type="match status" value="1"/>
</dbReference>
<dbReference type="Gene3D" id="3.30.470.20">
    <property type="entry name" value="ATP-grasp fold, B domain"/>
    <property type="match status" value="1"/>
</dbReference>
<dbReference type="FunFam" id="3.30.470.20:FF:000028">
    <property type="entry name" value="Methylcrotonoyl-CoA carboxylase subunit alpha, mitochondrial"/>
    <property type="match status" value="1"/>
</dbReference>
<feature type="domain" description="Biotin carboxylation" evidence="9">
    <location>
        <begin position="1"/>
        <end position="446"/>
    </location>
</feature>
<dbReference type="InterPro" id="IPR011761">
    <property type="entry name" value="ATP-grasp"/>
</dbReference>
<dbReference type="NCBIfam" id="NF006367">
    <property type="entry name" value="PRK08591.1"/>
    <property type="match status" value="1"/>
</dbReference>
<organism evidence="10 11">
    <name type="scientific">Desulfosalsimonas propionicica</name>
    <dbReference type="NCBI Taxonomy" id="332175"/>
    <lineage>
        <taxon>Bacteria</taxon>
        <taxon>Pseudomonadati</taxon>
        <taxon>Thermodesulfobacteriota</taxon>
        <taxon>Desulfobacteria</taxon>
        <taxon>Desulfobacterales</taxon>
        <taxon>Desulfosalsimonadaceae</taxon>
        <taxon>Desulfosalsimonas</taxon>
    </lineage>
</organism>
<dbReference type="RefSeq" id="WP_181550155.1">
    <property type="nucleotide sequence ID" value="NZ_JACDUS010000002.1"/>
</dbReference>
<dbReference type="SUPFAM" id="SSF56059">
    <property type="entry name" value="Glutathione synthetase ATP-binding domain-like"/>
    <property type="match status" value="1"/>
</dbReference>
<dbReference type="InterPro" id="IPR050856">
    <property type="entry name" value="Biotin_carboxylase_complex"/>
</dbReference>
<protein>
    <submittedName>
        <fullName evidence="10">Geranyl-CoA carboxylase alpha subunit</fullName>
        <ecNumber evidence="10">6.4.1.5</ecNumber>
    </submittedName>
</protein>
<evidence type="ECO:0000256" key="3">
    <source>
        <dbReference type="ARBA" id="ARBA00022741"/>
    </source>
</evidence>
<evidence type="ECO:0000313" key="10">
    <source>
        <dbReference type="EMBL" id="MBA2880475.1"/>
    </source>
</evidence>
<dbReference type="FunFam" id="3.40.50.20:FF:000010">
    <property type="entry name" value="Propionyl-CoA carboxylase subunit alpha"/>
    <property type="match status" value="1"/>
</dbReference>
<evidence type="ECO:0000259" key="8">
    <source>
        <dbReference type="PROSITE" id="PS50975"/>
    </source>
</evidence>
<dbReference type="GO" id="GO:0046872">
    <property type="term" value="F:metal ion binding"/>
    <property type="evidence" value="ECO:0007669"/>
    <property type="project" value="InterPro"/>
</dbReference>
<dbReference type="CDD" id="cd06850">
    <property type="entry name" value="biotinyl_domain"/>
    <property type="match status" value="1"/>
</dbReference>
<keyword evidence="11" id="KW-1185">Reference proteome</keyword>
<dbReference type="InterPro" id="IPR011054">
    <property type="entry name" value="Rudment_hybrid_motif"/>
</dbReference>
<keyword evidence="3 6" id="KW-0547">Nucleotide-binding</keyword>
<dbReference type="InterPro" id="IPR016185">
    <property type="entry name" value="PreATP-grasp_dom_sf"/>
</dbReference>
<comment type="cofactor">
    <cofactor evidence="1">
        <name>biotin</name>
        <dbReference type="ChEBI" id="CHEBI:57586"/>
    </cofactor>
</comment>
<dbReference type="EMBL" id="JACDUS010000002">
    <property type="protein sequence ID" value="MBA2880475.1"/>
    <property type="molecule type" value="Genomic_DNA"/>
</dbReference>
<evidence type="ECO:0000259" key="9">
    <source>
        <dbReference type="PROSITE" id="PS50979"/>
    </source>
</evidence>
<dbReference type="EC" id="6.4.1.5" evidence="10"/>
<dbReference type="GO" id="GO:0047925">
    <property type="term" value="F:geranoyl-CoA carboxylase activity"/>
    <property type="evidence" value="ECO:0007669"/>
    <property type="project" value="UniProtKB-EC"/>
</dbReference>
<dbReference type="InterPro" id="IPR005481">
    <property type="entry name" value="BC-like_N"/>
</dbReference>
<dbReference type="InterPro" id="IPR005479">
    <property type="entry name" value="CPAse_ATP-bd"/>
</dbReference>